<organism evidence="3 4">
    <name type="scientific">Juglans regia</name>
    <name type="common">English walnut</name>
    <dbReference type="NCBI Taxonomy" id="51240"/>
    <lineage>
        <taxon>Eukaryota</taxon>
        <taxon>Viridiplantae</taxon>
        <taxon>Streptophyta</taxon>
        <taxon>Embryophyta</taxon>
        <taxon>Tracheophyta</taxon>
        <taxon>Spermatophyta</taxon>
        <taxon>Magnoliopsida</taxon>
        <taxon>eudicotyledons</taxon>
        <taxon>Gunneridae</taxon>
        <taxon>Pentapetalae</taxon>
        <taxon>rosids</taxon>
        <taxon>fabids</taxon>
        <taxon>Fagales</taxon>
        <taxon>Juglandaceae</taxon>
        <taxon>Juglans</taxon>
    </lineage>
</organism>
<proteinExistence type="predicted"/>
<dbReference type="PANTHER" id="PTHR31286">
    <property type="entry name" value="GLYCINE-RICH CELL WALL STRUCTURAL PROTEIN 1.8-LIKE"/>
    <property type="match status" value="1"/>
</dbReference>
<dbReference type="OrthoDB" id="1103720at2759"/>
<dbReference type="Pfam" id="PF14111">
    <property type="entry name" value="DUF4283"/>
    <property type="match status" value="1"/>
</dbReference>
<dbReference type="KEGG" id="jre:108996095"/>
<protein>
    <submittedName>
        <fullName evidence="4">Uncharacterized protein LOC108996095</fullName>
    </submittedName>
</protein>
<keyword evidence="3" id="KW-1185">Reference proteome</keyword>
<dbReference type="InterPro" id="IPR025558">
    <property type="entry name" value="DUF4283"/>
</dbReference>
<evidence type="ECO:0000259" key="2">
    <source>
        <dbReference type="Pfam" id="PF14392"/>
    </source>
</evidence>
<dbReference type="InterPro" id="IPR040256">
    <property type="entry name" value="At4g02000-like"/>
</dbReference>
<evidence type="ECO:0000259" key="1">
    <source>
        <dbReference type="Pfam" id="PF14111"/>
    </source>
</evidence>
<dbReference type="Gramene" id="Jr04_13380_p1">
    <property type="protein sequence ID" value="cds.Jr04_13380_p1"/>
    <property type="gene ID" value="Jr04_13380"/>
</dbReference>
<dbReference type="GeneID" id="108996095"/>
<name>A0A2I4F6Z1_JUGRE</name>
<dbReference type="Proteomes" id="UP000235220">
    <property type="component" value="Chromosome 4"/>
</dbReference>
<accession>A0A2I4F6Z1</accession>
<feature type="domain" description="Zinc knuckle CX2CX4HX4C" evidence="2">
    <location>
        <begin position="179"/>
        <end position="219"/>
    </location>
</feature>
<dbReference type="FunCoup" id="A0A2I4F6Z1">
    <property type="interactions" value="4"/>
</dbReference>
<dbReference type="RefSeq" id="XP_018827417.1">
    <property type="nucleotide sequence ID" value="XM_018971872.1"/>
</dbReference>
<gene>
    <name evidence="4" type="primary">LOC108996095</name>
</gene>
<feature type="domain" description="DUF4283" evidence="1">
    <location>
        <begin position="36"/>
        <end position="114"/>
    </location>
</feature>
<dbReference type="PANTHER" id="PTHR31286:SF62">
    <property type="entry name" value="ZINC FINGER, CCHC-TYPE-LIKE PROTEIN"/>
    <property type="match status" value="1"/>
</dbReference>
<evidence type="ECO:0000313" key="3">
    <source>
        <dbReference type="Proteomes" id="UP000235220"/>
    </source>
</evidence>
<dbReference type="InterPro" id="IPR025836">
    <property type="entry name" value="Zn_knuckle_CX2CX4HX4C"/>
</dbReference>
<sequence length="225" mass="26281">MEDLEGIWERLNLNKDDNTLIYLQLEDLEKISSRGKCSLVGKVCSNRKIGREAVYSTMMKIWKVSKPLSFVEIRPNTFVITFVNQGDRRRKMEGCPWLFENHMFVLKLFDELSQPNSINFDVASMWVQMHKMPLGCMTRQTGVLIGSSVGNVLEVDALEDDVRWGNYLRVKKYMDLRKIIARGRIMNLEGQKMWVPFVYEKLPKMCFKCKCILHGEMRCARQGLK</sequence>
<dbReference type="Pfam" id="PF14392">
    <property type="entry name" value="zf-CCHC_4"/>
    <property type="match status" value="1"/>
</dbReference>
<reference evidence="4" key="1">
    <citation type="submission" date="2025-08" db="UniProtKB">
        <authorList>
            <consortium name="RefSeq"/>
        </authorList>
    </citation>
    <scope>IDENTIFICATION</scope>
    <source>
        <tissue evidence="4">Leaves</tissue>
    </source>
</reference>
<evidence type="ECO:0000313" key="4">
    <source>
        <dbReference type="RefSeq" id="XP_018827417.1"/>
    </source>
</evidence>
<dbReference type="AlphaFoldDB" id="A0A2I4F6Z1"/>